<dbReference type="InterPro" id="IPR007085">
    <property type="entry name" value="DNA/pantothenate-metab_flavo_C"/>
</dbReference>
<dbReference type="Pfam" id="PF04127">
    <property type="entry name" value="DFP"/>
    <property type="match status" value="1"/>
</dbReference>
<evidence type="ECO:0000313" key="4">
    <source>
        <dbReference type="Proteomes" id="UP000005408"/>
    </source>
</evidence>
<dbReference type="GO" id="GO:0003824">
    <property type="term" value="F:catalytic activity"/>
    <property type="evidence" value="ECO:0007669"/>
    <property type="project" value="UniProtKB-ARBA"/>
</dbReference>
<keyword evidence="4" id="KW-1185">Reference proteome</keyword>
<dbReference type="Proteomes" id="UP000005408">
    <property type="component" value="Unassembled WGS sequence"/>
</dbReference>
<dbReference type="InterPro" id="IPR035929">
    <property type="entry name" value="CoaB-like_sf"/>
</dbReference>
<protein>
    <recommendedName>
        <fullName evidence="2">DNA/pantothenate metabolism flavoprotein C-terminal domain-containing protein</fullName>
    </recommendedName>
</protein>
<reference evidence="3" key="1">
    <citation type="submission" date="2022-08" db="UniProtKB">
        <authorList>
            <consortium name="EnsemblMetazoa"/>
        </authorList>
    </citation>
    <scope>IDENTIFICATION</scope>
    <source>
        <strain evidence="3">05x7-T-G4-1.051#20</strain>
    </source>
</reference>
<dbReference type="Gene3D" id="3.40.50.10300">
    <property type="entry name" value="CoaB-like"/>
    <property type="match status" value="1"/>
</dbReference>
<evidence type="ECO:0000313" key="3">
    <source>
        <dbReference type="EnsemblMetazoa" id="G6783.5:cds"/>
    </source>
</evidence>
<dbReference type="SUPFAM" id="SSF102645">
    <property type="entry name" value="CoaB-like"/>
    <property type="match status" value="1"/>
</dbReference>
<dbReference type="GO" id="GO:0015937">
    <property type="term" value="P:coenzyme A biosynthetic process"/>
    <property type="evidence" value="ECO:0007669"/>
    <property type="project" value="UniProtKB-ARBA"/>
</dbReference>
<feature type="domain" description="DNA/pantothenate metabolism flavoprotein C-terminal" evidence="2">
    <location>
        <begin position="178"/>
        <end position="301"/>
    </location>
</feature>
<sequence>MAAAFLNQTSKPERLDEKRSEILDFIEQQKQVDRKVVLVTSGGTTVPLESKTVRFIDNFSVGSRGAASTEYPFYSSKSRTCTRILKYESETCDHTKGYAVVFLHRNRSLKPFLRHLSTYNFLDLLELDGENQDAPVKVKSEHQKRLSSILRDYEQVQRDRSLLWVEFQSLSEYLHLLQMCSTCLQGLGKSAMLYLAAAVADFYIPKDQMPEHKIQSAEGPLQLSLQLVPKMLEPLVKEWVPEAFVVSFKLETNKDILVSKSLQALDKYQHQLVIANLLETRKREVKLVTTDNCVDISMTTEELSSGHEIEEKIVRELASLHSKFCSPDGH</sequence>
<name>A0A8W8NLL6_MAGGI</name>
<comment type="similarity">
    <text evidence="1">Belongs to the PPC synthetase family.</text>
</comment>
<dbReference type="PANTHER" id="PTHR12290">
    <property type="entry name" value="CORNICHON-RELATED"/>
    <property type="match status" value="1"/>
</dbReference>
<organism evidence="3 4">
    <name type="scientific">Magallana gigas</name>
    <name type="common">Pacific oyster</name>
    <name type="synonym">Crassostrea gigas</name>
    <dbReference type="NCBI Taxonomy" id="29159"/>
    <lineage>
        <taxon>Eukaryota</taxon>
        <taxon>Metazoa</taxon>
        <taxon>Spiralia</taxon>
        <taxon>Lophotrochozoa</taxon>
        <taxon>Mollusca</taxon>
        <taxon>Bivalvia</taxon>
        <taxon>Autobranchia</taxon>
        <taxon>Pteriomorphia</taxon>
        <taxon>Ostreida</taxon>
        <taxon>Ostreoidea</taxon>
        <taxon>Ostreidae</taxon>
        <taxon>Magallana</taxon>
    </lineage>
</organism>
<accession>A0A8W8NLL6</accession>
<dbReference type="EnsemblMetazoa" id="G6783.5">
    <property type="protein sequence ID" value="G6783.5:cds"/>
    <property type="gene ID" value="G6783"/>
</dbReference>
<dbReference type="AlphaFoldDB" id="A0A8W8NLL6"/>
<evidence type="ECO:0000259" key="2">
    <source>
        <dbReference type="Pfam" id="PF04127"/>
    </source>
</evidence>
<evidence type="ECO:0000256" key="1">
    <source>
        <dbReference type="ARBA" id="ARBA00005703"/>
    </source>
</evidence>
<proteinExistence type="inferred from homology"/>